<feature type="region of interest" description="Disordered" evidence="20">
    <location>
        <begin position="897"/>
        <end position="933"/>
    </location>
</feature>
<evidence type="ECO:0000256" key="2">
    <source>
        <dbReference type="ARBA" id="ARBA00011902"/>
    </source>
</evidence>
<dbReference type="OrthoDB" id="546826at2759"/>
<feature type="region of interest" description="Disordered" evidence="20">
    <location>
        <begin position="1671"/>
        <end position="1695"/>
    </location>
</feature>
<dbReference type="Gene3D" id="3.80.20.20">
    <property type="entry name" value="Receptor L-domain"/>
    <property type="match status" value="2"/>
</dbReference>
<dbReference type="FunFam" id="3.80.20.20:FF:000027">
    <property type="entry name" value="Receptor protein-tyrosine kinase"/>
    <property type="match status" value="1"/>
</dbReference>
<evidence type="ECO:0000256" key="18">
    <source>
        <dbReference type="ARBA" id="ARBA00023211"/>
    </source>
</evidence>
<dbReference type="Gene3D" id="2.10.220.10">
    <property type="entry name" value="Hormone Receptor, Insulin-like Growth Factor Receptor 1, Chain A, domain 2"/>
    <property type="match status" value="1"/>
</dbReference>
<evidence type="ECO:0000256" key="3">
    <source>
        <dbReference type="ARBA" id="ARBA00022553"/>
    </source>
</evidence>
<dbReference type="PROSITE" id="PS50011">
    <property type="entry name" value="PROTEIN_KINASE_DOM"/>
    <property type="match status" value="1"/>
</dbReference>
<keyword evidence="9" id="KW-0677">Repeat</keyword>
<evidence type="ECO:0000256" key="1">
    <source>
        <dbReference type="ARBA" id="ARBA00004479"/>
    </source>
</evidence>
<evidence type="ECO:0000256" key="16">
    <source>
        <dbReference type="ARBA" id="ARBA00023170"/>
    </source>
</evidence>
<dbReference type="SUPFAM" id="SSF57184">
    <property type="entry name" value="Growth factor receptor domain"/>
    <property type="match status" value="1"/>
</dbReference>
<evidence type="ECO:0000256" key="20">
    <source>
        <dbReference type="SAM" id="MobiDB-lite"/>
    </source>
</evidence>
<evidence type="ECO:0000256" key="5">
    <source>
        <dbReference type="ARBA" id="ARBA00022685"/>
    </source>
</evidence>
<dbReference type="Bgee" id="WBGene00000898">
    <property type="expression patterns" value="Expressed in embryo and 4 other cell types or tissues"/>
</dbReference>
<dbReference type="InterPro" id="IPR036941">
    <property type="entry name" value="Rcpt_L-dom_sf"/>
</dbReference>
<feature type="domain" description="Fibronectin type-III" evidence="23">
    <location>
        <begin position="1030"/>
        <end position="1132"/>
    </location>
</feature>
<evidence type="ECO:0000256" key="9">
    <source>
        <dbReference type="ARBA" id="ARBA00022737"/>
    </source>
</evidence>
<dbReference type="EMBL" id="BX284603">
    <property type="protein sequence ID" value="CTQ86617.1"/>
    <property type="molecule type" value="Genomic_DNA"/>
</dbReference>
<dbReference type="RefSeq" id="NP_001299917.1">
    <property type="nucleotide sequence ID" value="NM_001312988.3"/>
</dbReference>
<keyword evidence="13 21" id="KW-1133">Transmembrane helix</keyword>
<gene>
    <name evidence="24 26" type="primary">daf-2</name>
    <name evidence="24" type="ORF">CELE_Y55D5A.5</name>
    <name evidence="26" type="ORF">Y55D5A.5</name>
</gene>
<dbReference type="InterPro" id="IPR000719">
    <property type="entry name" value="Prot_kinase_dom"/>
</dbReference>
<dbReference type="Pfam" id="PF00757">
    <property type="entry name" value="Furin-like"/>
    <property type="match status" value="1"/>
</dbReference>
<dbReference type="InterPro" id="IPR008266">
    <property type="entry name" value="Tyr_kinase_AS"/>
</dbReference>
<dbReference type="Pfam" id="PF01030">
    <property type="entry name" value="Recep_L_domain"/>
    <property type="match status" value="2"/>
</dbReference>
<dbReference type="PROSITE" id="PS50853">
    <property type="entry name" value="FN3"/>
    <property type="match status" value="2"/>
</dbReference>
<evidence type="ECO:0000256" key="19">
    <source>
        <dbReference type="ARBA" id="ARBA00051243"/>
    </source>
</evidence>
<keyword evidence="14 21" id="KW-0472">Membrane</keyword>
<keyword evidence="8" id="KW-0732">Signal</keyword>
<dbReference type="Pfam" id="PF07714">
    <property type="entry name" value="PK_Tyr_Ser-Thr"/>
    <property type="match status" value="1"/>
</dbReference>
<evidence type="ECO:0000256" key="17">
    <source>
        <dbReference type="ARBA" id="ARBA00023180"/>
    </source>
</evidence>
<dbReference type="ExpressionAtlas" id="A0A0K3AXA0">
    <property type="expression patterns" value="baseline and differential"/>
</dbReference>
<accession>A0A0K3AXA0</accession>
<dbReference type="PANTHER" id="PTHR24416:SF525">
    <property type="entry name" value="INSULIN-LIKE RECEPTOR"/>
    <property type="match status" value="1"/>
</dbReference>
<feature type="region of interest" description="Disordered" evidence="20">
    <location>
        <begin position="1722"/>
        <end position="1779"/>
    </location>
</feature>
<keyword evidence="3" id="KW-0597">Phosphoprotein</keyword>
<dbReference type="GO" id="GO:0046872">
    <property type="term" value="F:metal ion binding"/>
    <property type="evidence" value="ECO:0007669"/>
    <property type="project" value="UniProtKB-KW"/>
</dbReference>
<dbReference type="Gene3D" id="3.30.200.20">
    <property type="entry name" value="Phosphorylase Kinase, domain 1"/>
    <property type="match status" value="1"/>
</dbReference>
<dbReference type="PRINTS" id="PR00109">
    <property type="entry name" value="TYRKINASE"/>
</dbReference>
<dbReference type="InterPro" id="IPR050122">
    <property type="entry name" value="RTK"/>
</dbReference>
<dbReference type="SUPFAM" id="SSF49265">
    <property type="entry name" value="Fibronectin type III"/>
    <property type="match status" value="2"/>
</dbReference>
<keyword evidence="25" id="KW-1185">Reference proteome</keyword>
<keyword evidence="7" id="KW-0479">Metal-binding</keyword>
<keyword evidence="5" id="KW-0165">Cleavage on pair of basic residues</keyword>
<reference evidence="24 25" key="1">
    <citation type="journal article" date="1998" name="Science">
        <title>Genome sequence of the nematode C. elegans: a platform for investigating biology.</title>
        <authorList>
            <consortium name="The C. elegans sequencing consortium"/>
            <person name="Sulson J.E."/>
            <person name="Waterston R."/>
        </authorList>
    </citation>
    <scope>NUCLEOTIDE SEQUENCE [LARGE SCALE GENOMIC DNA]</scope>
    <source>
        <strain evidence="24 25">Bristol N2</strain>
    </source>
</reference>
<dbReference type="AGR" id="WB:WBGene00000898"/>
<dbReference type="SUPFAM" id="SSF56112">
    <property type="entry name" value="Protein kinase-like (PK-like)"/>
    <property type="match status" value="1"/>
</dbReference>
<feature type="compositionally biased region" description="Low complexity" evidence="20">
    <location>
        <begin position="1761"/>
        <end position="1774"/>
    </location>
</feature>
<feature type="region of interest" description="Disordered" evidence="20">
    <location>
        <begin position="37"/>
        <end position="57"/>
    </location>
</feature>
<evidence type="ECO:0000256" key="4">
    <source>
        <dbReference type="ARBA" id="ARBA00022679"/>
    </source>
</evidence>
<dbReference type="SMART" id="SM00219">
    <property type="entry name" value="TyrKc"/>
    <property type="match status" value="1"/>
</dbReference>
<evidence type="ECO:0000256" key="10">
    <source>
        <dbReference type="ARBA" id="ARBA00022741"/>
    </source>
</evidence>
<dbReference type="EC" id="2.7.10.1" evidence="2"/>
<keyword evidence="10" id="KW-0547">Nucleotide-binding</keyword>
<comment type="catalytic activity">
    <reaction evidence="19">
        <text>L-tyrosyl-[protein] + ATP = O-phospho-L-tyrosyl-[protein] + ADP + H(+)</text>
        <dbReference type="Rhea" id="RHEA:10596"/>
        <dbReference type="Rhea" id="RHEA-COMP:10136"/>
        <dbReference type="Rhea" id="RHEA-COMP:20101"/>
        <dbReference type="ChEBI" id="CHEBI:15378"/>
        <dbReference type="ChEBI" id="CHEBI:30616"/>
        <dbReference type="ChEBI" id="CHEBI:46858"/>
        <dbReference type="ChEBI" id="CHEBI:61978"/>
        <dbReference type="ChEBI" id="CHEBI:456216"/>
        <dbReference type="EC" id="2.7.10.1"/>
    </reaction>
</comment>
<sequence length="1799" mass="201917">MRLKQQRSSSRATEHDIVDGNHHDDEHITMRRLRLVKNSRTRRRTTPDSSMDCYEENPPSQKTSINYSWISKKSSMTSLMLLLLFAFVQPCASIVEKRCGPIDIRNRPWDIKPQWSKLGDPNEKDLAGQRMVNCTVVEGSLTISFVLKHKTKAQEEMHRSLQPRYSQDEFITFPHLREITGTLLVFETEGLVDLRKIFPNLRVIGGRSLIQHYALIIYRNPDLEIGLDKLSVIRNGGVRIIDNRKLCYTKTIDWKHLITSSINDVVVDNAAEYAVTETGLMCPRGACEEDKGESKCHYLEEKNQEQGVERVQSCWSNTTCQKSCAYDRLLPTKEIGPGCDANGDRCHDQCVGGCERVNDATACHACKNVYHKGKCIEKCDAHLYLLLQRRCVTREQCLQLNPVLSNKTVPIKATAGLCSDKCPDGYQINPDDHRECRKCVGKCEIVCEINHVIDTFPKAQAIRLCNIIDGNLTIEIRGKQDSGMASELKDIFANIHTITGYLLVRQSSPFISLNMFRNLRRIEAKSLFRNLYAITVFENPNLKKLFDSTTDLTLDRGTVSIANNKMLCFKYIKQLMSKLNIPLDPIDQSEGTNGEKAICEDMAINVSITAVNADSVFFSWPSFNITDIDQRKFLGYELFFKEVPRIDENMTIEEDRSACVDSWQSVFKQYYETSNGEPTPDIFMDIGPRERIRPNTLYAYYVATQMVLHAGAKNGVSKIGFVRTSYYTPDPPTLALAQVDSDAIHITWEAPLQPNGDLTHYTIMWRENEVSPYEEAEKFCTDASTPANRQHTKDPKETIVADKPVDIPSSRTVAPTLLTMMGHEDQQKTCAATPGCCSCSAIEESSEQNKKKRPDPMSAIESSAFENKLLDEVLMPRDTMRVRRSIEDANRVSEELEKAENLGKAPKTLGGKKPLIHISKKKPSSSSTTSTPAPTIASMYALTRKPTTVPGTRIRLYEIYEPLPGSWAINVSALALDNSYVIRNLKHYTLYAISLSACQNMTVPGASCSISHRAGALKRTKHITDIDKVLNETIEWRFMNNSQQVNVTWDPPTEVNGGIFGYVVKLKSKVDGSIVMTRCVGAKRGYSTRNQGVLFQNLADGRYFVSVTATSVHGAGPEAESSDPIVVMTPGFFTVEIILGMLLVFLILMSIAGCIIYYYIQVRYGKKVKALSDFMQLNPEYCVDNKYNADDWELRQDDVVLGQQCGEGSFGKVYLGTGNNVVSLMGDRFGPCAIKINVDDPASTENLNYLMEANIMKNFKTNFIVKLYGVISTVQPAMVVMEMMDLGNLRDYLRSKREDEVFNETDCNFFDIIPRDKFHEWAAQICDGMAYLESLKFCHRDLAARNCMINRDETVKIGDFGMARDLFYHDYYKPSGKRMMPVRWMSPESLKDGKFDSKSDVWSFGVVLYEMVTLGAQPYIGLSNDEVLNYIGMARKVIKKPECCENYWYKVMKMCWRYSPRDRPTFLQLVHLLAAEASPEFRDLSFVLTDNQMILDDSEALDLDDIDDTDMNDQVVEVAPDVENVEVQSDSERRNTDSIPLKQFKTIPPINATTSHSTISIDETPMKAKQREGSLDEEYALMNHSGGPSDAEVRTYAGDGDYVERDVRENDVPTRRNTGASTSSYTGGGPYCLTNRGGSNERGAGFGEAVRLTDGVGSGHLNDDDYVEKEISSMDTRRSTGASSSSYGVPQTNWSGNRGATYYTSKAQQAATAAAAAAAALQQQQNGGRGDRLTQLPGTGHLQSTRGGQDGDYIETEPKNYRNNGSPSRNGNSRDIFNGRSAFGENEHLIEDNEHHPLV</sequence>
<evidence type="ECO:0000313" key="26">
    <source>
        <dbReference type="WormBase" id="Y55D5A.5d"/>
    </source>
</evidence>
<proteinExistence type="evidence at protein level"/>
<dbReference type="InterPro" id="IPR036116">
    <property type="entry name" value="FN3_sf"/>
</dbReference>
<dbReference type="SUPFAM" id="SSF52058">
    <property type="entry name" value="L domain-like"/>
    <property type="match status" value="2"/>
</dbReference>
<dbReference type="CTD" id="175410"/>
<evidence type="ECO:0000313" key="24">
    <source>
        <dbReference type="EMBL" id="CTQ86617.1"/>
    </source>
</evidence>
<evidence type="ECO:0000256" key="6">
    <source>
        <dbReference type="ARBA" id="ARBA00022692"/>
    </source>
</evidence>
<keyword evidence="18" id="KW-0464">Manganese</keyword>
<keyword evidence="4" id="KW-0808">Transferase</keyword>
<dbReference type="FunFam" id="2.60.40.10:FF:003067">
    <property type="entry name" value="Receptor protein-tyrosine kinase"/>
    <property type="match status" value="1"/>
</dbReference>
<dbReference type="PANTHER" id="PTHR24416">
    <property type="entry name" value="TYROSINE-PROTEIN KINASE RECEPTOR"/>
    <property type="match status" value="1"/>
</dbReference>
<keyword evidence="15 24" id="KW-0829">Tyrosine-protein kinase</keyword>
<dbReference type="InterPro" id="IPR011009">
    <property type="entry name" value="Kinase-like_dom_sf"/>
</dbReference>
<dbReference type="FunFam" id="2.10.220.10:FF:000078">
    <property type="entry name" value="Receptor protein-tyrosine kinase"/>
    <property type="match status" value="1"/>
</dbReference>
<feature type="domain" description="Fibronectin type-III" evidence="23">
    <location>
        <begin position="728"/>
        <end position="822"/>
    </location>
</feature>
<keyword evidence="27" id="KW-1267">Proteomics identification</keyword>
<dbReference type="SMR" id="A0A0K3AXA0"/>
<name>A0A0K3AXA0_CAEEL</name>
<dbReference type="Gene3D" id="2.60.40.10">
    <property type="entry name" value="Immunoglobulins"/>
    <property type="match status" value="3"/>
</dbReference>
<keyword evidence="16 24" id="KW-0675">Receptor</keyword>
<evidence type="ECO:0000256" key="13">
    <source>
        <dbReference type="ARBA" id="ARBA00022989"/>
    </source>
</evidence>
<keyword evidence="12" id="KW-0067">ATP-binding</keyword>
<keyword evidence="17" id="KW-0325">Glycoprotein</keyword>
<dbReference type="InterPro" id="IPR003961">
    <property type="entry name" value="FN3_dom"/>
</dbReference>
<feature type="compositionally biased region" description="Low complexity" evidence="20">
    <location>
        <begin position="924"/>
        <end position="933"/>
    </location>
</feature>
<feature type="compositionally biased region" description="Basic residues" evidence="20">
    <location>
        <begin position="914"/>
        <end position="923"/>
    </location>
</feature>
<protein>
    <recommendedName>
        <fullName evidence="2">receptor protein-tyrosine kinase</fullName>
        <ecNumber evidence="2">2.7.10.1</ecNumber>
    </recommendedName>
</protein>
<dbReference type="SMART" id="SM00060">
    <property type="entry name" value="FN3"/>
    <property type="match status" value="2"/>
</dbReference>
<dbReference type="WormBase" id="Y55D5A.5d">
    <property type="protein sequence ID" value="CE50312"/>
    <property type="gene ID" value="WBGene00000898"/>
    <property type="gene designation" value="daf-2"/>
</dbReference>
<dbReference type="InterPro" id="IPR000494">
    <property type="entry name" value="Rcpt_L-dom"/>
</dbReference>
<keyword evidence="6 21" id="KW-0812">Transmembrane</keyword>
<evidence type="ECO:0007829" key="27">
    <source>
        <dbReference type="PeptideAtlas" id="A0A0K3AXA0"/>
    </source>
</evidence>
<evidence type="ECO:0000256" key="14">
    <source>
        <dbReference type="ARBA" id="ARBA00023136"/>
    </source>
</evidence>
<dbReference type="InterPro" id="IPR001245">
    <property type="entry name" value="Ser-Thr/Tyr_kinase_cat_dom"/>
</dbReference>
<feature type="domain" description="Protein kinase" evidence="22">
    <location>
        <begin position="1199"/>
        <end position="1481"/>
    </location>
</feature>
<evidence type="ECO:0000256" key="12">
    <source>
        <dbReference type="ARBA" id="ARBA00022840"/>
    </source>
</evidence>
<evidence type="ECO:0000256" key="11">
    <source>
        <dbReference type="ARBA" id="ARBA00022777"/>
    </source>
</evidence>
<comment type="subcellular location">
    <subcellularLocation>
        <location evidence="1">Membrane</location>
        <topology evidence="1">Single-pass type I membrane protein</topology>
    </subcellularLocation>
</comment>
<dbReference type="PROSITE" id="PS00109">
    <property type="entry name" value="PROTEIN_KINASE_TYR"/>
    <property type="match status" value="1"/>
</dbReference>
<evidence type="ECO:0000256" key="8">
    <source>
        <dbReference type="ARBA" id="ARBA00022729"/>
    </source>
</evidence>
<dbReference type="Gene3D" id="1.10.510.10">
    <property type="entry name" value="Transferase(Phosphotransferase) domain 1"/>
    <property type="match status" value="1"/>
</dbReference>
<feature type="region of interest" description="Disordered" evidence="20">
    <location>
        <begin position="1"/>
        <end position="24"/>
    </location>
</feature>
<dbReference type="FunFam" id="3.80.20.20:FF:000026">
    <property type="entry name" value="Receptor protein-tyrosine kinase"/>
    <property type="match status" value="1"/>
</dbReference>
<evidence type="ECO:0000256" key="15">
    <source>
        <dbReference type="ARBA" id="ARBA00023137"/>
    </source>
</evidence>
<dbReference type="GO" id="GO:0004714">
    <property type="term" value="F:transmembrane receptor protein tyrosine kinase activity"/>
    <property type="evidence" value="ECO:0007669"/>
    <property type="project" value="UniProtKB-EC"/>
</dbReference>
<evidence type="ECO:0000313" key="25">
    <source>
        <dbReference type="Proteomes" id="UP000001940"/>
    </source>
</evidence>
<evidence type="ECO:0000256" key="21">
    <source>
        <dbReference type="SAM" id="Phobius"/>
    </source>
</evidence>
<organism evidence="24 25">
    <name type="scientific">Caenorhabditis elegans</name>
    <dbReference type="NCBI Taxonomy" id="6239"/>
    <lineage>
        <taxon>Eukaryota</taxon>
        <taxon>Metazoa</taxon>
        <taxon>Ecdysozoa</taxon>
        <taxon>Nematoda</taxon>
        <taxon>Chromadorea</taxon>
        <taxon>Rhabditida</taxon>
        <taxon>Rhabditina</taxon>
        <taxon>Rhabditomorpha</taxon>
        <taxon>Rhabditoidea</taxon>
        <taxon>Rhabditidae</taxon>
        <taxon>Peloderinae</taxon>
        <taxon>Caenorhabditis</taxon>
    </lineage>
</organism>
<dbReference type="InterPro" id="IPR009030">
    <property type="entry name" value="Growth_fac_rcpt_cys_sf"/>
</dbReference>
<evidence type="ECO:0000259" key="22">
    <source>
        <dbReference type="PROSITE" id="PS50011"/>
    </source>
</evidence>
<dbReference type="CDD" id="cd05032">
    <property type="entry name" value="PTKc_InsR_like"/>
    <property type="match status" value="1"/>
</dbReference>
<feature type="transmembrane region" description="Helical" evidence="21">
    <location>
        <begin position="1137"/>
        <end position="1160"/>
    </location>
</feature>
<dbReference type="InterPro" id="IPR020635">
    <property type="entry name" value="Tyr_kinase_cat_dom"/>
</dbReference>
<feature type="compositionally biased region" description="Basic and acidic residues" evidence="20">
    <location>
        <begin position="12"/>
        <end position="24"/>
    </location>
</feature>
<dbReference type="FunFam" id="3.30.200.20:FF:000940">
    <property type="entry name" value="Receptor protein-tyrosine kinase"/>
    <property type="match status" value="1"/>
</dbReference>
<feature type="compositionally biased region" description="Polar residues" evidence="20">
    <location>
        <begin position="1"/>
        <end position="11"/>
    </location>
</feature>
<evidence type="ECO:0000259" key="23">
    <source>
        <dbReference type="PROSITE" id="PS50853"/>
    </source>
</evidence>
<dbReference type="GO" id="GO:0016020">
    <property type="term" value="C:membrane"/>
    <property type="evidence" value="ECO:0007669"/>
    <property type="project" value="UniProtKB-SubCell"/>
</dbReference>
<keyword evidence="11 24" id="KW-0418">Kinase</keyword>
<dbReference type="GeneID" id="175410"/>
<dbReference type="FunFam" id="1.10.510.10:FF:000987">
    <property type="entry name" value="Receptor protein-tyrosine kinase"/>
    <property type="match status" value="1"/>
</dbReference>
<dbReference type="Proteomes" id="UP000001940">
    <property type="component" value="Chromosome III"/>
</dbReference>
<dbReference type="InterPro" id="IPR006211">
    <property type="entry name" value="Furin-like_Cys-rich_dom"/>
</dbReference>
<dbReference type="GO" id="GO:0005524">
    <property type="term" value="F:ATP binding"/>
    <property type="evidence" value="ECO:0007669"/>
    <property type="project" value="UniProtKB-KW"/>
</dbReference>
<feature type="compositionally biased region" description="Polar residues" evidence="20">
    <location>
        <begin position="1679"/>
        <end position="1695"/>
    </location>
</feature>
<dbReference type="InterPro" id="IPR013783">
    <property type="entry name" value="Ig-like_fold"/>
</dbReference>
<evidence type="ECO:0000256" key="7">
    <source>
        <dbReference type="ARBA" id="ARBA00022723"/>
    </source>
</evidence>
<dbReference type="CDD" id="cd00063">
    <property type="entry name" value="FN3"/>
    <property type="match status" value="2"/>
</dbReference>